<accession>A0AAU9NHU2</accession>
<dbReference type="CDD" id="cd02245">
    <property type="entry name" value="cupin_7S_vicilin-like_C"/>
    <property type="match status" value="1"/>
</dbReference>
<dbReference type="Proteomes" id="UP001157418">
    <property type="component" value="Unassembled WGS sequence"/>
</dbReference>
<evidence type="ECO:0000259" key="2">
    <source>
        <dbReference type="SMART" id="SM00835"/>
    </source>
</evidence>
<reference evidence="3 4" key="1">
    <citation type="submission" date="2022-01" db="EMBL/GenBank/DDBJ databases">
        <authorList>
            <person name="Xiong W."/>
            <person name="Schranz E."/>
        </authorList>
    </citation>
    <scope>NUCLEOTIDE SEQUENCE [LARGE SCALE GENOMIC DNA]</scope>
</reference>
<comment type="caution">
    <text evidence="3">The sequence shown here is derived from an EMBL/GenBank/DDBJ whole genome shotgun (WGS) entry which is preliminary data.</text>
</comment>
<dbReference type="AlphaFoldDB" id="A0AAU9NHU2"/>
<dbReference type="PANTHER" id="PTHR31189">
    <property type="entry name" value="OS03G0336100 PROTEIN-RELATED"/>
    <property type="match status" value="1"/>
</dbReference>
<dbReference type="CDD" id="cd02244">
    <property type="entry name" value="cupin_7S_vicilin-like_N"/>
    <property type="match status" value="1"/>
</dbReference>
<dbReference type="InterPro" id="IPR011051">
    <property type="entry name" value="RmlC_Cupin_sf"/>
</dbReference>
<feature type="region of interest" description="Disordered" evidence="1">
    <location>
        <begin position="431"/>
        <end position="496"/>
    </location>
</feature>
<dbReference type="InterPro" id="IPR006045">
    <property type="entry name" value="Cupin_1"/>
</dbReference>
<dbReference type="EMBL" id="CAKMRJ010004445">
    <property type="protein sequence ID" value="CAH1437278.1"/>
    <property type="molecule type" value="Genomic_DNA"/>
</dbReference>
<dbReference type="InterPro" id="IPR014710">
    <property type="entry name" value="RmlC-like_jellyroll"/>
</dbReference>
<feature type="region of interest" description="Disordered" evidence="1">
    <location>
        <begin position="39"/>
        <end position="61"/>
    </location>
</feature>
<dbReference type="SMART" id="SM00835">
    <property type="entry name" value="Cupin_1"/>
    <property type="match status" value="1"/>
</dbReference>
<dbReference type="Pfam" id="PF00190">
    <property type="entry name" value="Cupin_1"/>
    <property type="match status" value="1"/>
</dbReference>
<evidence type="ECO:0000313" key="4">
    <source>
        <dbReference type="Proteomes" id="UP001157418"/>
    </source>
</evidence>
<feature type="compositionally biased region" description="Basic and acidic residues" evidence="1">
    <location>
        <begin position="448"/>
        <end position="485"/>
    </location>
</feature>
<dbReference type="PANTHER" id="PTHR31189:SF50">
    <property type="entry name" value="RMLC-LIKE JELLY ROLL FOLD PROTEIN-RELATED"/>
    <property type="match status" value="1"/>
</dbReference>
<evidence type="ECO:0000256" key="1">
    <source>
        <dbReference type="SAM" id="MobiDB-lite"/>
    </source>
</evidence>
<organism evidence="3 4">
    <name type="scientific">Lactuca virosa</name>
    <dbReference type="NCBI Taxonomy" id="75947"/>
    <lineage>
        <taxon>Eukaryota</taxon>
        <taxon>Viridiplantae</taxon>
        <taxon>Streptophyta</taxon>
        <taxon>Embryophyta</taxon>
        <taxon>Tracheophyta</taxon>
        <taxon>Spermatophyta</taxon>
        <taxon>Magnoliopsida</taxon>
        <taxon>eudicotyledons</taxon>
        <taxon>Gunneridae</taxon>
        <taxon>Pentapetalae</taxon>
        <taxon>asterids</taxon>
        <taxon>campanulids</taxon>
        <taxon>Asterales</taxon>
        <taxon>Asteraceae</taxon>
        <taxon>Cichorioideae</taxon>
        <taxon>Cichorieae</taxon>
        <taxon>Lactucinae</taxon>
        <taxon>Lactuca</taxon>
    </lineage>
</organism>
<protein>
    <recommendedName>
        <fullName evidence="2">Cupin type-1 domain-containing protein</fullName>
    </recommendedName>
</protein>
<name>A0AAU9NHU2_9ASTR</name>
<proteinExistence type="predicted"/>
<feature type="compositionally biased region" description="Basic and acidic residues" evidence="1">
    <location>
        <begin position="49"/>
        <end position="59"/>
    </location>
</feature>
<dbReference type="Gene3D" id="2.60.120.10">
    <property type="entry name" value="Jelly Rolls"/>
    <property type="match status" value="2"/>
</dbReference>
<sequence length="496" mass="55596">MRDNSFSLRLVIFAYFLVPFIPHFPHAIAATGLTGGGHGGTVPVSDGPTVRKEERRPLESSEFGEVSGVKISDGENGCYHLHFITMDANSLFLPVHLYSQMVFYVNSGSGTLNWMNVEEDDDKLRTVKLQKGDIYRLSPQTVFYLQNDIHYQDPQKLEIYAIFSASDYQLQNGQFAKAYASVQDLLLGFDDKVLQSSLSVPEEVIEELREGKQSLIVQGQPETNRSMWEVGSRAIRAFIGTKNDGLFEVENDKKAYNILKADHDVENCYGWSTTVTRKQLDVLKDTDFGVVMVNLTKGVMMGPHWNPNGDEVAVVLHGQGMITVVCPTIENQKVCKNSKFRVAEGDVFVVPRYHPMAQISFNNDSFVFIVFTITSKKNHPQYLAGKSSILRKLGKKVLTKSFNVRNTTIDQLLSAQREYAIYECTSCAEEEEAGREREGGGGRGGGGWRHDEKEREGEVARREEEERQRRQREAEEAAGRGRVAEGEGGSYGHGIE</sequence>
<feature type="compositionally biased region" description="Gly residues" evidence="1">
    <location>
        <begin position="486"/>
        <end position="496"/>
    </location>
</feature>
<keyword evidence="4" id="KW-1185">Reference proteome</keyword>
<dbReference type="SUPFAM" id="SSF51182">
    <property type="entry name" value="RmlC-like cupins"/>
    <property type="match status" value="1"/>
</dbReference>
<feature type="domain" description="Cupin type-1" evidence="2">
    <location>
        <begin position="256"/>
        <end position="410"/>
    </location>
</feature>
<dbReference type="InterPro" id="IPR050253">
    <property type="entry name" value="Seed_Storage-Functional"/>
</dbReference>
<evidence type="ECO:0000313" key="3">
    <source>
        <dbReference type="EMBL" id="CAH1437278.1"/>
    </source>
</evidence>
<gene>
    <name evidence="3" type="ORF">LVIROSA_LOCUS23615</name>
</gene>